<dbReference type="InterPro" id="IPR000308">
    <property type="entry name" value="14-3-3"/>
</dbReference>
<evidence type="ECO:0000256" key="4">
    <source>
        <dbReference type="RuleBase" id="RU003466"/>
    </source>
</evidence>
<dbReference type="SMR" id="A0A1D6E930"/>
<dbReference type="InParanoid" id="A0A1D6E930"/>
<dbReference type="GO" id="GO:0010468">
    <property type="term" value="P:regulation of gene expression"/>
    <property type="evidence" value="ECO:0007669"/>
    <property type="project" value="UniProtKB-ARBA"/>
</dbReference>
<dbReference type="Pfam" id="PF00244">
    <property type="entry name" value="14-3-3"/>
    <property type="match status" value="1"/>
</dbReference>
<dbReference type="Gene3D" id="1.20.190.20">
    <property type="entry name" value="14-3-3 domain"/>
    <property type="match status" value="1"/>
</dbReference>
<dbReference type="SMART" id="SM00101">
    <property type="entry name" value="14_3_3"/>
    <property type="match status" value="1"/>
</dbReference>
<feature type="site" description="Interaction with phosphoserine on interacting protein" evidence="3">
    <location>
        <position position="63"/>
    </location>
</feature>
<evidence type="ECO:0000256" key="2">
    <source>
        <dbReference type="ARBA" id="ARBA00055973"/>
    </source>
</evidence>
<comment type="function">
    <text evidence="2">Is associated with a DNA binding complex to bind to the G box, a well-characterized cis-acting DNA regulatory element found in plant genes.</text>
</comment>
<dbReference type="PIRSF" id="PIRSF000868">
    <property type="entry name" value="14-3-3"/>
    <property type="match status" value="1"/>
</dbReference>
<evidence type="ECO:0000256" key="3">
    <source>
        <dbReference type="PIRSR" id="PIRSR000868-1"/>
    </source>
</evidence>
<protein>
    <submittedName>
        <fullName evidence="6">14-3-3-like protein GF14-6</fullName>
    </submittedName>
</protein>
<dbReference type="GO" id="GO:0044877">
    <property type="term" value="F:protein-containing complex binding"/>
    <property type="evidence" value="ECO:0007669"/>
    <property type="project" value="UniProtKB-ARBA"/>
</dbReference>
<dbReference type="PROSITE" id="PS00797">
    <property type="entry name" value="1433_2"/>
    <property type="match status" value="1"/>
</dbReference>
<dbReference type="PRINTS" id="PR00305">
    <property type="entry name" value="1433ZETA"/>
</dbReference>
<evidence type="ECO:0000259" key="5">
    <source>
        <dbReference type="SMART" id="SM00101"/>
    </source>
</evidence>
<dbReference type="InterPro" id="IPR023409">
    <property type="entry name" value="14-3-3_CS"/>
</dbReference>
<dbReference type="FunCoup" id="A0A1D6E930">
    <property type="interactions" value="3010"/>
</dbReference>
<comment type="similarity">
    <text evidence="1 4">Belongs to the 14-3-3 family.</text>
</comment>
<organism evidence="6">
    <name type="scientific">Zea mays</name>
    <name type="common">Maize</name>
    <dbReference type="NCBI Taxonomy" id="4577"/>
    <lineage>
        <taxon>Eukaryota</taxon>
        <taxon>Viridiplantae</taxon>
        <taxon>Streptophyta</taxon>
        <taxon>Embryophyta</taxon>
        <taxon>Tracheophyta</taxon>
        <taxon>Spermatophyta</taxon>
        <taxon>Magnoliopsida</taxon>
        <taxon>Liliopsida</taxon>
        <taxon>Poales</taxon>
        <taxon>Poaceae</taxon>
        <taxon>PACMAD clade</taxon>
        <taxon>Panicoideae</taxon>
        <taxon>Andropogonodae</taxon>
        <taxon>Andropogoneae</taxon>
        <taxon>Tripsacinae</taxon>
        <taxon>Zea</taxon>
    </lineage>
</organism>
<accession>A0A1D6E930</accession>
<evidence type="ECO:0000256" key="1">
    <source>
        <dbReference type="ARBA" id="ARBA00006141"/>
    </source>
</evidence>
<dbReference type="InterPro" id="IPR023410">
    <property type="entry name" value="14-3-3_domain"/>
</dbReference>
<dbReference type="GO" id="GO:0005634">
    <property type="term" value="C:nucleus"/>
    <property type="evidence" value="ECO:0007669"/>
    <property type="project" value="UniProtKB-ARBA"/>
</dbReference>
<dbReference type="InterPro" id="IPR036815">
    <property type="entry name" value="14-3-3_dom_sf"/>
</dbReference>
<sequence length="272" mass="30889">MASAELSREENVYMAKLAEQAERYEEMVEFMEKVAKTVDSEELTVEERNLLSVAYKNVIGARRASWRIISSIEQKEEGRGNEDRVTLIKDYRGKIETELTKICDGILKLLETHLVPSSTAPESKVFYLKMKGDYYRYLAEFKTGAERKDAAENTMVAYKAAQDIALAELAPTHPIRLGLALNFSVFYYEILNSPDRACSLAKQVCFSAPFDVFLAFDEAISELDTLSEESYKDSTLIMQLLRDNLTLWTSDISEDPAEEIREAPKRDSSEGQ</sequence>
<dbReference type="ExpressionAtlas" id="A0A1D6E930">
    <property type="expression patterns" value="baseline and differential"/>
</dbReference>
<reference evidence="6" key="1">
    <citation type="submission" date="2015-12" db="EMBL/GenBank/DDBJ databases">
        <title>Update maize B73 reference genome by single molecule sequencing technologies.</title>
        <authorList>
            <consortium name="Maize Genome Sequencing Project"/>
            <person name="Ware D."/>
        </authorList>
    </citation>
    <scope>NUCLEOTIDE SEQUENCE [LARGE SCALE GENOMIC DNA]</scope>
    <source>
        <tissue evidence="6">Seedling</tissue>
    </source>
</reference>
<feature type="site" description="Interaction with phosphoserine on interacting protein" evidence="3">
    <location>
        <position position="136"/>
    </location>
</feature>
<proteinExistence type="inferred from homology"/>
<dbReference type="SUPFAM" id="SSF48445">
    <property type="entry name" value="14-3-3 protein"/>
    <property type="match status" value="1"/>
</dbReference>
<dbReference type="FunFam" id="1.20.190.20:FF:000002">
    <property type="entry name" value="14-3-3 protein epsilon"/>
    <property type="match status" value="1"/>
</dbReference>
<dbReference type="PANTHER" id="PTHR18860">
    <property type="entry name" value="14-3-3 PROTEIN"/>
    <property type="match status" value="1"/>
</dbReference>
<name>A0A1D6E930_MAIZE</name>
<dbReference type="IntAct" id="A0A1D6E930">
    <property type="interactions" value="40"/>
</dbReference>
<dbReference type="GO" id="GO:0003677">
    <property type="term" value="F:DNA binding"/>
    <property type="evidence" value="ECO:0007669"/>
    <property type="project" value="UniProtKB-ARBA"/>
</dbReference>
<dbReference type="EMBL" id="CM007648">
    <property type="protein sequence ID" value="ONM16909.1"/>
    <property type="molecule type" value="Genomic_DNA"/>
</dbReference>
<dbReference type="OMA" id="RMVCTNQ"/>
<feature type="domain" description="14-3-3" evidence="5">
    <location>
        <begin position="8"/>
        <end position="262"/>
    </location>
</feature>
<dbReference type="PROSITE" id="PS00796">
    <property type="entry name" value="1433_1"/>
    <property type="match status" value="1"/>
</dbReference>
<dbReference type="AlphaFoldDB" id="A0A1D6E930"/>
<evidence type="ECO:0000313" key="6">
    <source>
        <dbReference type="EMBL" id="ONM16909.1"/>
    </source>
</evidence>
<gene>
    <name evidence="6" type="ORF">ZEAMMB73_Zm00001d003401</name>
</gene>